<keyword evidence="1" id="KW-0805">Transcription regulation</keyword>
<evidence type="ECO:0000256" key="1">
    <source>
        <dbReference type="ARBA" id="ARBA00023015"/>
    </source>
</evidence>
<dbReference type="InterPro" id="IPR036390">
    <property type="entry name" value="WH_DNA-bd_sf"/>
</dbReference>
<evidence type="ECO:0000313" key="6">
    <source>
        <dbReference type="EMBL" id="GAA1513841.1"/>
    </source>
</evidence>
<protein>
    <recommendedName>
        <fullName evidence="5">HTH hxlR-type domain-containing protein</fullName>
    </recommendedName>
</protein>
<dbReference type="InterPro" id="IPR002577">
    <property type="entry name" value="HTH_HxlR"/>
</dbReference>
<dbReference type="Proteomes" id="UP001500443">
    <property type="component" value="Unassembled WGS sequence"/>
</dbReference>
<dbReference type="PANTHER" id="PTHR33204:SF29">
    <property type="entry name" value="TRANSCRIPTIONAL REGULATOR"/>
    <property type="match status" value="1"/>
</dbReference>
<dbReference type="PROSITE" id="PS51118">
    <property type="entry name" value="HTH_HXLR"/>
    <property type="match status" value="1"/>
</dbReference>
<evidence type="ECO:0000256" key="3">
    <source>
        <dbReference type="ARBA" id="ARBA00023163"/>
    </source>
</evidence>
<dbReference type="Pfam" id="PF01638">
    <property type="entry name" value="HxlR"/>
    <property type="match status" value="1"/>
</dbReference>
<comment type="caution">
    <text evidence="6">The sequence shown here is derived from an EMBL/GenBank/DDBJ whole genome shotgun (WGS) entry which is preliminary data.</text>
</comment>
<feature type="compositionally biased region" description="Basic and acidic residues" evidence="4">
    <location>
        <begin position="111"/>
        <end position="128"/>
    </location>
</feature>
<dbReference type="InterPro" id="IPR011991">
    <property type="entry name" value="ArsR-like_HTH"/>
</dbReference>
<keyword evidence="2" id="KW-0238">DNA-binding</keyword>
<evidence type="ECO:0000313" key="7">
    <source>
        <dbReference type="Proteomes" id="UP001500443"/>
    </source>
</evidence>
<sequence length="144" mass="15640">MTTLNRPGAPDGHVCGIDAAMEVIGGKWKVLILWALDEHPPRRFGELRRLLPGVTEKVLASHLRELEADGIVRRVSYEEVPPRVEYSLTDDGIRLNAALVPLAAWGSERAGAERAGAREHTGHMRTAADEPVTPVPPTAARGRA</sequence>
<dbReference type="SUPFAM" id="SSF46785">
    <property type="entry name" value="Winged helix' DNA-binding domain"/>
    <property type="match status" value="1"/>
</dbReference>
<feature type="region of interest" description="Disordered" evidence="4">
    <location>
        <begin position="111"/>
        <end position="144"/>
    </location>
</feature>
<dbReference type="RefSeq" id="WP_344295934.1">
    <property type="nucleotide sequence ID" value="NZ_BAAAPF010000533.1"/>
</dbReference>
<organism evidence="6 7">
    <name type="scientific">Streptomyces synnematoformans</name>
    <dbReference type="NCBI Taxonomy" id="415721"/>
    <lineage>
        <taxon>Bacteria</taxon>
        <taxon>Bacillati</taxon>
        <taxon>Actinomycetota</taxon>
        <taxon>Actinomycetes</taxon>
        <taxon>Kitasatosporales</taxon>
        <taxon>Streptomycetaceae</taxon>
        <taxon>Streptomyces</taxon>
    </lineage>
</organism>
<dbReference type="CDD" id="cd00090">
    <property type="entry name" value="HTH_ARSR"/>
    <property type="match status" value="1"/>
</dbReference>
<gene>
    <name evidence="6" type="ORF">GCM10009802_66540</name>
</gene>
<dbReference type="Gene3D" id="1.10.10.10">
    <property type="entry name" value="Winged helix-like DNA-binding domain superfamily/Winged helix DNA-binding domain"/>
    <property type="match status" value="1"/>
</dbReference>
<feature type="domain" description="HTH hxlR-type" evidence="5">
    <location>
        <begin position="15"/>
        <end position="114"/>
    </location>
</feature>
<proteinExistence type="predicted"/>
<dbReference type="EMBL" id="BAAAPF010000533">
    <property type="protein sequence ID" value="GAA1513841.1"/>
    <property type="molecule type" value="Genomic_DNA"/>
</dbReference>
<evidence type="ECO:0000256" key="2">
    <source>
        <dbReference type="ARBA" id="ARBA00023125"/>
    </source>
</evidence>
<keyword evidence="3" id="KW-0804">Transcription</keyword>
<accession>A0ABN2A979</accession>
<dbReference type="PANTHER" id="PTHR33204">
    <property type="entry name" value="TRANSCRIPTIONAL REGULATOR, MARR FAMILY"/>
    <property type="match status" value="1"/>
</dbReference>
<dbReference type="InterPro" id="IPR036388">
    <property type="entry name" value="WH-like_DNA-bd_sf"/>
</dbReference>
<evidence type="ECO:0000256" key="4">
    <source>
        <dbReference type="SAM" id="MobiDB-lite"/>
    </source>
</evidence>
<reference evidence="6 7" key="1">
    <citation type="journal article" date="2019" name="Int. J. Syst. Evol. Microbiol.">
        <title>The Global Catalogue of Microorganisms (GCM) 10K type strain sequencing project: providing services to taxonomists for standard genome sequencing and annotation.</title>
        <authorList>
            <consortium name="The Broad Institute Genomics Platform"/>
            <consortium name="The Broad Institute Genome Sequencing Center for Infectious Disease"/>
            <person name="Wu L."/>
            <person name="Ma J."/>
        </authorList>
    </citation>
    <scope>NUCLEOTIDE SEQUENCE [LARGE SCALE GENOMIC DNA]</scope>
    <source>
        <strain evidence="6 7">JCM 15481</strain>
    </source>
</reference>
<keyword evidence="7" id="KW-1185">Reference proteome</keyword>
<name>A0ABN2A979_9ACTN</name>
<evidence type="ECO:0000259" key="5">
    <source>
        <dbReference type="PROSITE" id="PS51118"/>
    </source>
</evidence>